<dbReference type="CDD" id="cd00167">
    <property type="entry name" value="SANT"/>
    <property type="match status" value="1"/>
</dbReference>
<dbReference type="PANTHER" id="PTHR48000">
    <property type="entry name" value="OS09G0431300 PROTEIN"/>
    <property type="match status" value="1"/>
</dbReference>
<evidence type="ECO:0000256" key="1">
    <source>
        <dbReference type="ARBA" id="ARBA00022737"/>
    </source>
</evidence>
<protein>
    <recommendedName>
        <fullName evidence="9">MYB transcription factor</fullName>
    </recommendedName>
</protein>
<dbReference type="Pfam" id="PF00249">
    <property type="entry name" value="Myb_DNA-binding"/>
    <property type="match status" value="1"/>
</dbReference>
<dbReference type="Gene3D" id="1.10.10.60">
    <property type="entry name" value="Homeodomain-like"/>
    <property type="match status" value="2"/>
</dbReference>
<evidence type="ECO:0000256" key="2">
    <source>
        <dbReference type="ARBA" id="ARBA00023015"/>
    </source>
</evidence>
<accession>A0A9E7FXH0</accession>
<evidence type="ECO:0000256" key="4">
    <source>
        <dbReference type="ARBA" id="ARBA00023163"/>
    </source>
</evidence>
<evidence type="ECO:0000259" key="6">
    <source>
        <dbReference type="PROSITE" id="PS51294"/>
    </source>
</evidence>
<name>A0A9E7FXH0_9LILI</name>
<feature type="domain" description="Myb-like" evidence="5">
    <location>
        <begin position="116"/>
        <end position="166"/>
    </location>
</feature>
<evidence type="ECO:0000259" key="5">
    <source>
        <dbReference type="PROSITE" id="PS50090"/>
    </source>
</evidence>
<dbReference type="PANTHER" id="PTHR48000:SF67">
    <property type="entry name" value="MYB-LIKE DNA-BINDING DOMAIN CONTAINING PROTEIN, EXPRESSED"/>
    <property type="match status" value="1"/>
</dbReference>
<organism evidence="7 8">
    <name type="scientific">Musa troglodytarum</name>
    <name type="common">fe'i banana</name>
    <dbReference type="NCBI Taxonomy" id="320322"/>
    <lineage>
        <taxon>Eukaryota</taxon>
        <taxon>Viridiplantae</taxon>
        <taxon>Streptophyta</taxon>
        <taxon>Embryophyta</taxon>
        <taxon>Tracheophyta</taxon>
        <taxon>Spermatophyta</taxon>
        <taxon>Magnoliopsida</taxon>
        <taxon>Liliopsida</taxon>
        <taxon>Zingiberales</taxon>
        <taxon>Musaceae</taxon>
        <taxon>Musa</taxon>
    </lineage>
</organism>
<keyword evidence="8" id="KW-1185">Reference proteome</keyword>
<dbReference type="InterPro" id="IPR009057">
    <property type="entry name" value="Homeodomain-like_sf"/>
</dbReference>
<dbReference type="SUPFAM" id="SSF46689">
    <property type="entry name" value="Homeodomain-like"/>
    <property type="match status" value="1"/>
</dbReference>
<dbReference type="EMBL" id="CP097507">
    <property type="protein sequence ID" value="URE03750.1"/>
    <property type="molecule type" value="Genomic_DNA"/>
</dbReference>
<dbReference type="AlphaFoldDB" id="A0A9E7FXH0"/>
<proteinExistence type="predicted"/>
<feature type="domain" description="HTH myb-type" evidence="6">
    <location>
        <begin position="116"/>
        <end position="170"/>
    </location>
</feature>
<dbReference type="Proteomes" id="UP001055439">
    <property type="component" value="Chromosome 5"/>
</dbReference>
<keyword evidence="3" id="KW-0238">DNA-binding</keyword>
<dbReference type="SMART" id="SM00717">
    <property type="entry name" value="SANT"/>
    <property type="match status" value="2"/>
</dbReference>
<dbReference type="PROSITE" id="PS50090">
    <property type="entry name" value="MYB_LIKE"/>
    <property type="match status" value="1"/>
</dbReference>
<evidence type="ECO:0000256" key="3">
    <source>
        <dbReference type="ARBA" id="ARBA00023125"/>
    </source>
</evidence>
<evidence type="ECO:0000313" key="8">
    <source>
        <dbReference type="Proteomes" id="UP001055439"/>
    </source>
</evidence>
<dbReference type="InterPro" id="IPR017930">
    <property type="entry name" value="Myb_dom"/>
</dbReference>
<gene>
    <name evidence="7" type="ORF">MUK42_09017</name>
</gene>
<dbReference type="GO" id="GO:0003677">
    <property type="term" value="F:DNA binding"/>
    <property type="evidence" value="ECO:0007669"/>
    <property type="project" value="UniProtKB-KW"/>
</dbReference>
<feature type="non-terminal residue" evidence="7">
    <location>
        <position position="309"/>
    </location>
</feature>
<keyword evidence="4" id="KW-0804">Transcription</keyword>
<sequence length="309" mass="34823">MKLCDKERKMLVGGLSYKIEREESGREVDIRKSVLGVKYLPERKEIWGELLVVTRLTEEGSMVTRGGAKLEASIEEHGIGGYWLLDLTASQDWCVLLLCLKRCGKSYRLRWLNYLRPNIKHGGSSEEEDQVICSLYISIGSRWSMIAAQLLGRTDNDIKNHWNTRLKKKLLDMQTEPSQSPCLPSQTLSASALQRMQLLYAFFLSNIPAPGGKLLETSHQTLLQVEQEIQISMSQIVQEDMDCSAAGFHGISSSFTVPNDGNESLMSWWSRNGFEEKGALNYSASSPLLDFMLEEYVLAGIDSIQILSF</sequence>
<dbReference type="PROSITE" id="PS51294">
    <property type="entry name" value="HTH_MYB"/>
    <property type="match status" value="1"/>
</dbReference>
<dbReference type="OrthoDB" id="2143914at2759"/>
<evidence type="ECO:0008006" key="9">
    <source>
        <dbReference type="Google" id="ProtNLM"/>
    </source>
</evidence>
<dbReference type="InterPro" id="IPR001005">
    <property type="entry name" value="SANT/Myb"/>
</dbReference>
<keyword evidence="2" id="KW-0805">Transcription regulation</keyword>
<reference evidence="7" key="1">
    <citation type="submission" date="2022-05" db="EMBL/GenBank/DDBJ databases">
        <title>The Musa troglodytarum L. genome provides insights into the mechanism of non-climacteric behaviour and enrichment of carotenoids.</title>
        <authorList>
            <person name="Wang J."/>
        </authorList>
    </citation>
    <scope>NUCLEOTIDE SEQUENCE</scope>
    <source>
        <tissue evidence="7">Leaf</tissue>
    </source>
</reference>
<keyword evidence="1" id="KW-0677">Repeat</keyword>
<evidence type="ECO:0000313" key="7">
    <source>
        <dbReference type="EMBL" id="URE03750.1"/>
    </source>
</evidence>